<keyword evidence="2" id="KW-1185">Reference proteome</keyword>
<reference evidence="1" key="1">
    <citation type="submission" date="2023-06" db="EMBL/GenBank/DDBJ databases">
        <authorList>
            <consortium name="Lawrence Berkeley National Laboratory"/>
            <person name="Ahrendt S."/>
            <person name="Sahu N."/>
            <person name="Indic B."/>
            <person name="Wong-Bajracharya J."/>
            <person name="Merenyi Z."/>
            <person name="Ke H.-M."/>
            <person name="Monk M."/>
            <person name="Kocsube S."/>
            <person name="Drula E."/>
            <person name="Lipzen A."/>
            <person name="Balint B."/>
            <person name="Henrissat B."/>
            <person name="Andreopoulos B."/>
            <person name="Martin F.M."/>
            <person name="Harder C.B."/>
            <person name="Rigling D."/>
            <person name="Ford K.L."/>
            <person name="Foster G.D."/>
            <person name="Pangilinan J."/>
            <person name="Papanicolaou A."/>
            <person name="Barry K."/>
            <person name="LaButti K."/>
            <person name="Viragh M."/>
            <person name="Koriabine M."/>
            <person name="Yan M."/>
            <person name="Riley R."/>
            <person name="Champramary S."/>
            <person name="Plett K.L."/>
            <person name="Tsai I.J."/>
            <person name="Slot J."/>
            <person name="Sipos G."/>
            <person name="Plett J."/>
            <person name="Nagy L.G."/>
            <person name="Grigoriev I.V."/>
        </authorList>
    </citation>
    <scope>NUCLEOTIDE SEQUENCE</scope>
    <source>
        <strain evidence="1">HWK02</strain>
    </source>
</reference>
<dbReference type="EMBL" id="JAUEPU010000016">
    <property type="protein sequence ID" value="KAK0496036.1"/>
    <property type="molecule type" value="Genomic_DNA"/>
</dbReference>
<sequence length="100" mass="11066">MSEGDAGPYIEGGLLLEAKGSLILGGDQVSIDGRGNRTLPPHPLPPGQNIYAPIPSPSQEYIVHNYREQDVDQLQLPFPKMLFNIFNTMLTEMELNITMI</sequence>
<dbReference type="Proteomes" id="UP001175228">
    <property type="component" value="Unassembled WGS sequence"/>
</dbReference>
<organism evidence="1 2">
    <name type="scientific">Armillaria luteobubalina</name>
    <dbReference type="NCBI Taxonomy" id="153913"/>
    <lineage>
        <taxon>Eukaryota</taxon>
        <taxon>Fungi</taxon>
        <taxon>Dikarya</taxon>
        <taxon>Basidiomycota</taxon>
        <taxon>Agaricomycotina</taxon>
        <taxon>Agaricomycetes</taxon>
        <taxon>Agaricomycetidae</taxon>
        <taxon>Agaricales</taxon>
        <taxon>Marasmiineae</taxon>
        <taxon>Physalacriaceae</taxon>
        <taxon>Armillaria</taxon>
    </lineage>
</organism>
<protein>
    <submittedName>
        <fullName evidence="1">Uncharacterized protein</fullName>
    </submittedName>
</protein>
<evidence type="ECO:0000313" key="2">
    <source>
        <dbReference type="Proteomes" id="UP001175228"/>
    </source>
</evidence>
<gene>
    <name evidence="1" type="ORF">EDD18DRAFT_1105930</name>
</gene>
<comment type="caution">
    <text evidence="1">The sequence shown here is derived from an EMBL/GenBank/DDBJ whole genome shotgun (WGS) entry which is preliminary data.</text>
</comment>
<name>A0AA39Q4R1_9AGAR</name>
<dbReference type="AlphaFoldDB" id="A0AA39Q4R1"/>
<accession>A0AA39Q4R1</accession>
<evidence type="ECO:0000313" key="1">
    <source>
        <dbReference type="EMBL" id="KAK0496036.1"/>
    </source>
</evidence>
<proteinExistence type="predicted"/>